<dbReference type="RefSeq" id="WP_091493999.1">
    <property type="nucleotide sequence ID" value="NZ_FODJ01000001.1"/>
</dbReference>
<dbReference type="STRING" id="872970.SAMN04488134_101309"/>
<dbReference type="AlphaFoldDB" id="A0A1H8HEB2"/>
<dbReference type="Proteomes" id="UP000199300">
    <property type="component" value="Unassembled WGS sequence"/>
</dbReference>
<reference evidence="1 2" key="1">
    <citation type="submission" date="2016-10" db="EMBL/GenBank/DDBJ databases">
        <authorList>
            <person name="de Groot N.N."/>
        </authorList>
    </citation>
    <scope>NUCLEOTIDE SEQUENCE [LARGE SCALE GENOMIC DNA]</scope>
    <source>
        <strain evidence="1 2">CGMCC 1.10434</strain>
    </source>
</reference>
<sequence length="60" mass="7034">MHKFRISITYVDGQGDIATLTSVNEDVLKEWIKGQDWIECEDSGRFTNMKAVKYFYIDKV</sequence>
<keyword evidence="2" id="KW-1185">Reference proteome</keyword>
<gene>
    <name evidence="1" type="ORF">SAMN04488134_101309</name>
</gene>
<name>A0A1H8HEB2_9BACI</name>
<accession>A0A1H8HEB2</accession>
<proteinExistence type="predicted"/>
<evidence type="ECO:0000313" key="2">
    <source>
        <dbReference type="Proteomes" id="UP000199300"/>
    </source>
</evidence>
<dbReference type="EMBL" id="FODJ01000001">
    <property type="protein sequence ID" value="SEN53868.1"/>
    <property type="molecule type" value="Genomic_DNA"/>
</dbReference>
<protein>
    <submittedName>
        <fullName evidence="1">Uncharacterized protein</fullName>
    </submittedName>
</protein>
<evidence type="ECO:0000313" key="1">
    <source>
        <dbReference type="EMBL" id="SEN53868.1"/>
    </source>
</evidence>
<organism evidence="1 2">
    <name type="scientific">Amphibacillus marinus</name>
    <dbReference type="NCBI Taxonomy" id="872970"/>
    <lineage>
        <taxon>Bacteria</taxon>
        <taxon>Bacillati</taxon>
        <taxon>Bacillota</taxon>
        <taxon>Bacilli</taxon>
        <taxon>Bacillales</taxon>
        <taxon>Bacillaceae</taxon>
        <taxon>Amphibacillus</taxon>
    </lineage>
</organism>